<reference evidence="1 2" key="1">
    <citation type="submission" date="2019-09" db="EMBL/GenBank/DDBJ databases">
        <title>Sulfurimonas gotlandica sp. nov., a chemoautotrophic and psychrotolerant epsilonproteobacterium isolated from a pelagic redoxcline, and an emended description of the genus Sulfurimonas.</title>
        <authorList>
            <person name="Wang S."/>
            <person name="Jiang L."/>
            <person name="Shao S."/>
        </authorList>
    </citation>
    <scope>NUCLEOTIDE SEQUENCE [LARGE SCALE GENOMIC DNA]</scope>
    <source>
        <strain evidence="1 2">GYSZ_1</strain>
    </source>
</reference>
<keyword evidence="2" id="KW-1185">Reference proteome</keyword>
<gene>
    <name evidence="1" type="ORF">FJR48_11575</name>
</gene>
<dbReference type="KEGG" id="sulg:FJR48_11575"/>
<accession>A0A5P8P474</accession>
<dbReference type="OrthoDB" id="8400810at2"/>
<evidence type="ECO:0000313" key="2">
    <source>
        <dbReference type="Proteomes" id="UP000326944"/>
    </source>
</evidence>
<dbReference type="EMBL" id="CP043617">
    <property type="protein sequence ID" value="QFR50330.1"/>
    <property type="molecule type" value="Genomic_DNA"/>
</dbReference>
<dbReference type="Pfam" id="PF13618">
    <property type="entry name" value="Gluconate_2-dh3"/>
    <property type="match status" value="1"/>
</dbReference>
<organism evidence="1 2">
    <name type="scientific">Sulfurimonas lithotrophica</name>
    <dbReference type="NCBI Taxonomy" id="2590022"/>
    <lineage>
        <taxon>Bacteria</taxon>
        <taxon>Pseudomonadati</taxon>
        <taxon>Campylobacterota</taxon>
        <taxon>Epsilonproteobacteria</taxon>
        <taxon>Campylobacterales</taxon>
        <taxon>Sulfurimonadaceae</taxon>
        <taxon>Sulfurimonas</taxon>
    </lineage>
</organism>
<name>A0A5P8P474_9BACT</name>
<dbReference type="Proteomes" id="UP000326944">
    <property type="component" value="Chromosome"/>
</dbReference>
<protein>
    <submittedName>
        <fullName evidence="1">Gluconate 2-dehydrogenase subunit 3 family protein</fullName>
    </submittedName>
</protein>
<dbReference type="InterPro" id="IPR027056">
    <property type="entry name" value="Gluconate_2DH_su3"/>
</dbReference>
<proteinExistence type="predicted"/>
<dbReference type="AlphaFoldDB" id="A0A5P8P474"/>
<sequence>MISRRKFLSAGFLSSVIFITNGCGLFSATTPKETLSILQNDLFPHSKKMGIDVKKYMQIVLKHSKISATDKEFIKNGIKWLNEEAVLLYDTTYVKLSASKRQKVLNSISKTAWGEDFIHDNLTYIMEASFSDPIYGVADGQGWQWLEFKTGLPRPKEMLL</sequence>
<dbReference type="RefSeq" id="WP_152308278.1">
    <property type="nucleotide sequence ID" value="NZ_CP043617.1"/>
</dbReference>
<evidence type="ECO:0000313" key="1">
    <source>
        <dbReference type="EMBL" id="QFR50330.1"/>
    </source>
</evidence>